<evidence type="ECO:0000256" key="1">
    <source>
        <dbReference type="ARBA" id="ARBA00004236"/>
    </source>
</evidence>
<proteinExistence type="predicted"/>
<dbReference type="InterPro" id="IPR025937">
    <property type="entry name" value="PDGLE_dom"/>
</dbReference>
<evidence type="ECO:0000256" key="3">
    <source>
        <dbReference type="ARBA" id="ARBA00022692"/>
    </source>
</evidence>
<protein>
    <submittedName>
        <fullName evidence="8">PDGLE domain-containing protein</fullName>
    </submittedName>
</protein>
<comment type="caution">
    <text evidence="8">The sequence shown here is derived from an EMBL/GenBank/DDBJ whole genome shotgun (WGS) entry which is preliminary data.</text>
</comment>
<evidence type="ECO:0000313" key="8">
    <source>
        <dbReference type="EMBL" id="MFC6397652.1"/>
    </source>
</evidence>
<feature type="transmembrane region" description="Helical" evidence="6">
    <location>
        <begin position="9"/>
        <end position="28"/>
    </location>
</feature>
<name>A0ABW1X661_9ACTN</name>
<comment type="subcellular location">
    <subcellularLocation>
        <location evidence="1">Cell membrane</location>
    </subcellularLocation>
</comment>
<accession>A0ABW1X661</accession>
<organism evidence="8 9">
    <name type="scientific">Luteococcus sanguinis</name>
    <dbReference type="NCBI Taxonomy" id="174038"/>
    <lineage>
        <taxon>Bacteria</taxon>
        <taxon>Bacillati</taxon>
        <taxon>Actinomycetota</taxon>
        <taxon>Actinomycetes</taxon>
        <taxon>Propionibacteriales</taxon>
        <taxon>Propionibacteriaceae</taxon>
        <taxon>Luteococcus</taxon>
    </lineage>
</organism>
<keyword evidence="5 6" id="KW-0472">Membrane</keyword>
<keyword evidence="3 6" id="KW-0812">Transmembrane</keyword>
<evidence type="ECO:0000256" key="5">
    <source>
        <dbReference type="ARBA" id="ARBA00023136"/>
    </source>
</evidence>
<evidence type="ECO:0000256" key="2">
    <source>
        <dbReference type="ARBA" id="ARBA00022475"/>
    </source>
</evidence>
<gene>
    <name evidence="8" type="ORF">ACFP57_11760</name>
</gene>
<feature type="domain" description="PDGLE" evidence="7">
    <location>
        <begin position="11"/>
        <end position="88"/>
    </location>
</feature>
<keyword evidence="4 6" id="KW-1133">Transmembrane helix</keyword>
<dbReference type="Pfam" id="PF13190">
    <property type="entry name" value="PDGLE"/>
    <property type="match status" value="1"/>
</dbReference>
<keyword evidence="9" id="KW-1185">Reference proteome</keyword>
<keyword evidence="2" id="KW-1003">Cell membrane</keyword>
<dbReference type="Proteomes" id="UP001596266">
    <property type="component" value="Unassembled WGS sequence"/>
</dbReference>
<dbReference type="RefSeq" id="WP_343886183.1">
    <property type="nucleotide sequence ID" value="NZ_BAAAKI010000013.1"/>
</dbReference>
<sequence length="97" mass="10256">MRPVSDPRLRWVAIGVTVLVAGLVSYLASGSPDGLEAVAERFGFEHAATDPVWGHSPFVDYEGVLGIPAGLVRIVGVAVVALVVFALLRFAGRRSAR</sequence>
<dbReference type="EMBL" id="JBHSUA010000021">
    <property type="protein sequence ID" value="MFC6397652.1"/>
    <property type="molecule type" value="Genomic_DNA"/>
</dbReference>
<reference evidence="9" key="1">
    <citation type="journal article" date="2019" name="Int. J. Syst. Evol. Microbiol.">
        <title>The Global Catalogue of Microorganisms (GCM) 10K type strain sequencing project: providing services to taxonomists for standard genome sequencing and annotation.</title>
        <authorList>
            <consortium name="The Broad Institute Genomics Platform"/>
            <consortium name="The Broad Institute Genome Sequencing Center for Infectious Disease"/>
            <person name="Wu L."/>
            <person name="Ma J."/>
        </authorList>
    </citation>
    <scope>NUCLEOTIDE SEQUENCE [LARGE SCALE GENOMIC DNA]</scope>
    <source>
        <strain evidence="9">CGMCC 1.15277</strain>
    </source>
</reference>
<evidence type="ECO:0000256" key="4">
    <source>
        <dbReference type="ARBA" id="ARBA00022989"/>
    </source>
</evidence>
<evidence type="ECO:0000313" key="9">
    <source>
        <dbReference type="Proteomes" id="UP001596266"/>
    </source>
</evidence>
<evidence type="ECO:0000259" key="7">
    <source>
        <dbReference type="Pfam" id="PF13190"/>
    </source>
</evidence>
<feature type="transmembrane region" description="Helical" evidence="6">
    <location>
        <begin position="65"/>
        <end position="88"/>
    </location>
</feature>
<evidence type="ECO:0000256" key="6">
    <source>
        <dbReference type="SAM" id="Phobius"/>
    </source>
</evidence>